<proteinExistence type="inferred from homology"/>
<evidence type="ECO:0000256" key="3">
    <source>
        <dbReference type="ARBA" id="ARBA00005760"/>
    </source>
</evidence>
<evidence type="ECO:0000313" key="15">
    <source>
        <dbReference type="Proteomes" id="UP000664169"/>
    </source>
</evidence>
<dbReference type="InterPro" id="IPR019049">
    <property type="entry name" value="Nucleoporin_prot_Ndc1/Nup"/>
</dbReference>
<dbReference type="GO" id="GO:0106166">
    <property type="term" value="F:spindle pole body-nuclear membrane anchor activity"/>
    <property type="evidence" value="ECO:0007669"/>
    <property type="project" value="TreeGrafter"/>
</dbReference>
<dbReference type="GO" id="GO:0051028">
    <property type="term" value="P:mRNA transport"/>
    <property type="evidence" value="ECO:0007669"/>
    <property type="project" value="UniProtKB-KW"/>
</dbReference>
<dbReference type="OrthoDB" id="67850at2759"/>
<dbReference type="GO" id="GO:0006999">
    <property type="term" value="P:nuclear pore organization"/>
    <property type="evidence" value="ECO:0007669"/>
    <property type="project" value="TreeGrafter"/>
</dbReference>
<dbReference type="EMBL" id="CAJPDQ010000006">
    <property type="protein sequence ID" value="CAF9910787.1"/>
    <property type="molecule type" value="Genomic_DNA"/>
</dbReference>
<keyword evidence="12" id="KW-0539">Nucleus</keyword>
<feature type="transmembrane region" description="Helical" evidence="13">
    <location>
        <begin position="36"/>
        <end position="55"/>
    </location>
</feature>
<evidence type="ECO:0000313" key="14">
    <source>
        <dbReference type="EMBL" id="CAF9910787.1"/>
    </source>
</evidence>
<evidence type="ECO:0000256" key="1">
    <source>
        <dbReference type="ARBA" id="ARBA00004232"/>
    </source>
</evidence>
<dbReference type="Pfam" id="PF09531">
    <property type="entry name" value="Ndc1_Nup"/>
    <property type="match status" value="1"/>
</dbReference>
<feature type="transmembrane region" description="Helical" evidence="13">
    <location>
        <begin position="221"/>
        <end position="241"/>
    </location>
</feature>
<evidence type="ECO:0000256" key="7">
    <source>
        <dbReference type="ARBA" id="ARBA00022927"/>
    </source>
</evidence>
<keyword evidence="6" id="KW-0509">mRNA transport</keyword>
<evidence type="ECO:0000256" key="2">
    <source>
        <dbReference type="ARBA" id="ARBA00004567"/>
    </source>
</evidence>
<dbReference type="Proteomes" id="UP000664169">
    <property type="component" value="Unassembled WGS sequence"/>
</dbReference>
<keyword evidence="9" id="KW-0811">Translocation</keyword>
<sequence>MSTITTTLASATVSGARTGKIRAYRDFLTPSLHRKFIRAGAVALGACYIEAFLLGDKSSYFWSWFPIGPAGLRTLLLFISTLLLLFLRVTHLRFGARTAVSPIAALIQLINSFDLLRTFSFYLFSAWWFSEVYVWSASEESGLSWVVPDDGNGRDRLNERPIFLRSNLAWLAFAMASIHMYCDYDVIEIKQYPSLDGPEKTTSLTSAVSVLSSKLQGSLRFAVATATSMTILNFVFYAMFFRRFAWAWSLWFGRLVWDIPRSAEPSIIPPYHYTLIFRAFTSSILLACLWEVSNLAFSTWASEAPLKLDKPLTTESRDPNGSLISGLVAKKPLVKTSALWELSIISEGFEERRKTIFAEIDRPGGASTWKQIMNACLALLEAMSIRLEDNRVPPPEMTLAASREKEVRNLPRLAAPLRADAILQASPRPVNRTQRVESEIGAFAKSIGQSPLKKPSNMASPARKFLEHAGNQILTPDQQKSLQPEQLLSSANSLVSQFLSTVVGVPFRQTFAARVQAKVFGSPRSELPALLLGIFSISRLAVAGITEDTMGTVNRDIPLIMRTFGNAIGRIQKFVNESGVHWTDVNFALAGEHARRVEEVEFLTGYLRTALRHIIQEYEGYARDMGISPSELKAARIAAGLDTL</sequence>
<gene>
    <name evidence="14" type="ORF">GOMPHAMPRED_007175</name>
</gene>
<keyword evidence="15" id="KW-1185">Reference proteome</keyword>
<dbReference type="GO" id="GO:0070762">
    <property type="term" value="C:nuclear pore transmembrane ring"/>
    <property type="evidence" value="ECO:0007669"/>
    <property type="project" value="TreeGrafter"/>
</dbReference>
<comment type="subcellular location">
    <subcellularLocation>
        <location evidence="1">Nucleus membrane</location>
        <topology evidence="1">Multi-pass membrane protein</topology>
    </subcellularLocation>
    <subcellularLocation>
        <location evidence="2">Nucleus</location>
        <location evidence="2">Nuclear pore complex</location>
    </subcellularLocation>
</comment>
<keyword evidence="8 13" id="KW-1133">Transmembrane helix</keyword>
<dbReference type="GO" id="GO:0005816">
    <property type="term" value="C:spindle pole body"/>
    <property type="evidence" value="ECO:0007669"/>
    <property type="project" value="TreeGrafter"/>
</dbReference>
<evidence type="ECO:0000256" key="6">
    <source>
        <dbReference type="ARBA" id="ARBA00022816"/>
    </source>
</evidence>
<evidence type="ECO:0008006" key="16">
    <source>
        <dbReference type="Google" id="ProtNLM"/>
    </source>
</evidence>
<evidence type="ECO:0000256" key="13">
    <source>
        <dbReference type="SAM" id="Phobius"/>
    </source>
</evidence>
<evidence type="ECO:0000256" key="12">
    <source>
        <dbReference type="ARBA" id="ARBA00023242"/>
    </source>
</evidence>
<dbReference type="GO" id="GO:0031965">
    <property type="term" value="C:nuclear membrane"/>
    <property type="evidence" value="ECO:0007669"/>
    <property type="project" value="UniProtKB-SubCell"/>
</dbReference>
<reference evidence="14" key="1">
    <citation type="submission" date="2021-03" db="EMBL/GenBank/DDBJ databases">
        <authorList>
            <person name="Tagirdzhanova G."/>
        </authorList>
    </citation>
    <scope>NUCLEOTIDE SEQUENCE</scope>
</reference>
<evidence type="ECO:0000256" key="5">
    <source>
        <dbReference type="ARBA" id="ARBA00022692"/>
    </source>
</evidence>
<keyword evidence="10" id="KW-0906">Nuclear pore complex</keyword>
<dbReference type="GO" id="GO:0015031">
    <property type="term" value="P:protein transport"/>
    <property type="evidence" value="ECO:0007669"/>
    <property type="project" value="UniProtKB-KW"/>
</dbReference>
<evidence type="ECO:0000256" key="4">
    <source>
        <dbReference type="ARBA" id="ARBA00022448"/>
    </source>
</evidence>
<accession>A0A8H3EV05</accession>
<comment type="caution">
    <text evidence="14">The sequence shown here is derived from an EMBL/GenBank/DDBJ whole genome shotgun (WGS) entry which is preliminary data.</text>
</comment>
<keyword evidence="5 13" id="KW-0812">Transmembrane</keyword>
<protein>
    <recommendedName>
        <fullName evidence="16">Nuclear envelope protein</fullName>
    </recommendedName>
</protein>
<keyword evidence="4" id="KW-0813">Transport</keyword>
<dbReference type="PANTHER" id="PTHR13269">
    <property type="entry name" value="NUCLEOPORIN NDC1"/>
    <property type="match status" value="1"/>
</dbReference>
<evidence type="ECO:0000256" key="8">
    <source>
        <dbReference type="ARBA" id="ARBA00022989"/>
    </source>
</evidence>
<keyword evidence="7" id="KW-0653">Protein transport</keyword>
<evidence type="ECO:0000256" key="10">
    <source>
        <dbReference type="ARBA" id="ARBA00023132"/>
    </source>
</evidence>
<dbReference type="PANTHER" id="PTHR13269:SF6">
    <property type="entry name" value="NUCLEOPORIN NDC1"/>
    <property type="match status" value="1"/>
</dbReference>
<feature type="transmembrane region" description="Helical" evidence="13">
    <location>
        <begin position="61"/>
        <end position="87"/>
    </location>
</feature>
<comment type="similarity">
    <text evidence="3">Belongs to the NDC1 family.</text>
</comment>
<organism evidence="14 15">
    <name type="scientific">Gomphillus americanus</name>
    <dbReference type="NCBI Taxonomy" id="1940652"/>
    <lineage>
        <taxon>Eukaryota</taxon>
        <taxon>Fungi</taxon>
        <taxon>Dikarya</taxon>
        <taxon>Ascomycota</taxon>
        <taxon>Pezizomycotina</taxon>
        <taxon>Lecanoromycetes</taxon>
        <taxon>OSLEUM clade</taxon>
        <taxon>Ostropomycetidae</taxon>
        <taxon>Ostropales</taxon>
        <taxon>Graphidaceae</taxon>
        <taxon>Gomphilloideae</taxon>
        <taxon>Gomphillus</taxon>
    </lineage>
</organism>
<name>A0A8H3EV05_9LECA</name>
<dbReference type="GO" id="GO:0070631">
    <property type="term" value="P:spindle pole body localization"/>
    <property type="evidence" value="ECO:0007669"/>
    <property type="project" value="TreeGrafter"/>
</dbReference>
<evidence type="ECO:0000256" key="9">
    <source>
        <dbReference type="ARBA" id="ARBA00023010"/>
    </source>
</evidence>
<dbReference type="AlphaFoldDB" id="A0A8H3EV05"/>
<keyword evidence="11 13" id="KW-0472">Membrane</keyword>
<evidence type="ECO:0000256" key="11">
    <source>
        <dbReference type="ARBA" id="ARBA00023136"/>
    </source>
</evidence>